<dbReference type="EMBL" id="SJLI01000250">
    <property type="protein sequence ID" value="TYK91648.1"/>
    <property type="molecule type" value="Genomic_DNA"/>
</dbReference>
<sequence length="173" mass="18680">HFLVNQEKGEKHVFRKSKKYRTLCSVALGTMVTAVVAWGGTVAHADEVTTSVDTTIQRTENPATNLPEAQPNPVSEQTESMASTGQSNGAIAVTVPHDTVTQAVEEAKAEGVSTVEDSPMDLGNTRSAVETNQQISKADADTQKQVETINEVTKTYKADKATYESNKARIEQE</sequence>
<dbReference type="Proteomes" id="UP000325300">
    <property type="component" value="Unassembled WGS sequence"/>
</dbReference>
<accession>A0A5S4T6X4</accession>
<evidence type="ECO:0000313" key="5">
    <source>
        <dbReference type="Proteomes" id="UP000325300"/>
    </source>
</evidence>
<comment type="caution">
    <text evidence="4">The sequence shown here is derived from an EMBL/GenBank/DDBJ whole genome shotgun (WGS) entry which is preliminary data.</text>
</comment>
<dbReference type="RefSeq" id="WP_398577628.1">
    <property type="nucleotide sequence ID" value="NZ_SJLI01000250.1"/>
</dbReference>
<gene>
    <name evidence="4" type="ORF">E0F67_10430</name>
</gene>
<feature type="non-terminal residue" evidence="4">
    <location>
        <position position="1"/>
    </location>
</feature>
<organism evidence="4 5">
    <name type="scientific">Streptococcus pyogenes</name>
    <dbReference type="NCBI Taxonomy" id="1314"/>
    <lineage>
        <taxon>Bacteria</taxon>
        <taxon>Bacillati</taxon>
        <taxon>Bacillota</taxon>
        <taxon>Bacilli</taxon>
        <taxon>Lactobacillales</taxon>
        <taxon>Streptococcaceae</taxon>
        <taxon>Streptococcus</taxon>
    </lineage>
</organism>
<feature type="domain" description="Antigen I/II N-terminal" evidence="3">
    <location>
        <begin position="84"/>
        <end position="171"/>
    </location>
</feature>
<feature type="region of interest" description="Disordered" evidence="1">
    <location>
        <begin position="59"/>
        <end position="88"/>
    </location>
</feature>
<proteinExistence type="predicted"/>
<evidence type="ECO:0000313" key="4">
    <source>
        <dbReference type="EMBL" id="TYK91648.1"/>
    </source>
</evidence>
<evidence type="ECO:0000256" key="1">
    <source>
        <dbReference type="SAM" id="MobiDB-lite"/>
    </source>
</evidence>
<reference evidence="4 5" key="1">
    <citation type="submission" date="2019-02" db="EMBL/GenBank/DDBJ databases">
        <title>Novel genomic isolates of S. pyogenes and S. dysgalactiae subsp. equisimilis associated to necrotising fasciitis (NSTI).</title>
        <authorList>
            <person name="Barrantes I."/>
        </authorList>
    </citation>
    <scope>NUCLEOTIDE SEQUENCE [LARGE SCALE GENOMIC DNA]</scope>
    <source>
        <strain evidence="4 5">SPY5003</strain>
    </source>
</reference>
<name>A0A5S4T6X4_STRPY</name>
<dbReference type="Pfam" id="PF18652">
    <property type="entry name" value="Adhesin_P1_N"/>
    <property type="match status" value="1"/>
</dbReference>
<protein>
    <submittedName>
        <fullName evidence="4">Glucan-binding protein</fullName>
    </submittedName>
</protein>
<dbReference type="AlphaFoldDB" id="A0A5S4T6X4"/>
<keyword evidence="2" id="KW-0812">Transmembrane</keyword>
<keyword evidence="2" id="KW-0472">Membrane</keyword>
<dbReference type="NCBIfam" id="TIGR03726">
    <property type="entry name" value="strep_RK_lipo"/>
    <property type="match status" value="1"/>
</dbReference>
<evidence type="ECO:0000259" key="3">
    <source>
        <dbReference type="Pfam" id="PF18652"/>
    </source>
</evidence>
<dbReference type="InterPro" id="IPR041324">
    <property type="entry name" value="AgI/II_N"/>
</dbReference>
<evidence type="ECO:0000256" key="2">
    <source>
        <dbReference type="SAM" id="Phobius"/>
    </source>
</evidence>
<feature type="non-terminal residue" evidence="4">
    <location>
        <position position="173"/>
    </location>
</feature>
<feature type="compositionally biased region" description="Polar residues" evidence="1">
    <location>
        <begin position="72"/>
        <end position="88"/>
    </location>
</feature>
<dbReference type="InterPro" id="IPR021197">
    <property type="entry name" value="Cross-wall-target_lipo_motif"/>
</dbReference>
<feature type="transmembrane region" description="Helical" evidence="2">
    <location>
        <begin position="20"/>
        <end position="40"/>
    </location>
</feature>
<keyword evidence="2" id="KW-1133">Transmembrane helix</keyword>